<dbReference type="GO" id="GO:0016846">
    <property type="term" value="F:carbon-sulfur lyase activity"/>
    <property type="evidence" value="ECO:0007669"/>
    <property type="project" value="InterPro"/>
</dbReference>
<dbReference type="InParanoid" id="D3B3G7"/>
<dbReference type="GeneID" id="31358458"/>
<dbReference type="PANTHER" id="PTHR28620">
    <property type="entry name" value="CENTROMERE PROTEIN V"/>
    <property type="match status" value="1"/>
</dbReference>
<dbReference type="GO" id="GO:0046872">
    <property type="term" value="F:metal ion binding"/>
    <property type="evidence" value="ECO:0007669"/>
    <property type="project" value="UniProtKB-KW"/>
</dbReference>
<evidence type="ECO:0000313" key="5">
    <source>
        <dbReference type="EMBL" id="EFA83865.1"/>
    </source>
</evidence>
<name>D3B3G7_HETP5</name>
<keyword evidence="6" id="KW-1185">Reference proteome</keyword>
<protein>
    <recommendedName>
        <fullName evidence="4">CENP-V/GFA domain-containing protein</fullName>
    </recommendedName>
</protein>
<dbReference type="InterPro" id="IPR011057">
    <property type="entry name" value="Mss4-like_sf"/>
</dbReference>
<feature type="domain" description="CENP-V/GFA" evidence="4">
    <location>
        <begin position="5"/>
        <end position="128"/>
    </location>
</feature>
<reference evidence="5 6" key="1">
    <citation type="journal article" date="2011" name="Genome Res.">
        <title>Phylogeny-wide analysis of social amoeba genomes highlights ancient origins for complex intercellular communication.</title>
        <authorList>
            <person name="Heidel A.J."/>
            <person name="Lawal H.M."/>
            <person name="Felder M."/>
            <person name="Schilde C."/>
            <person name="Helps N.R."/>
            <person name="Tunggal B."/>
            <person name="Rivero F."/>
            <person name="John U."/>
            <person name="Schleicher M."/>
            <person name="Eichinger L."/>
            <person name="Platzer M."/>
            <person name="Noegel A.A."/>
            <person name="Schaap P."/>
            <person name="Gloeckner G."/>
        </authorList>
    </citation>
    <scope>NUCLEOTIDE SEQUENCE [LARGE SCALE GENOMIC DNA]</scope>
    <source>
        <strain evidence="6">ATCC 26659 / Pp 5 / PN500</strain>
    </source>
</reference>
<gene>
    <name evidence="5" type="ORF">PPL_02935</name>
</gene>
<keyword evidence="2" id="KW-0479">Metal-binding</keyword>
<proteinExistence type="inferred from homology"/>
<accession>D3B3G7</accession>
<dbReference type="AlphaFoldDB" id="D3B3G7"/>
<evidence type="ECO:0000313" key="6">
    <source>
        <dbReference type="Proteomes" id="UP000001396"/>
    </source>
</evidence>
<evidence type="ECO:0000256" key="1">
    <source>
        <dbReference type="ARBA" id="ARBA00005495"/>
    </source>
</evidence>
<organism evidence="5 6">
    <name type="scientific">Heterostelium pallidum (strain ATCC 26659 / Pp 5 / PN500)</name>
    <name type="common">Cellular slime mold</name>
    <name type="synonym">Polysphondylium pallidum</name>
    <dbReference type="NCBI Taxonomy" id="670386"/>
    <lineage>
        <taxon>Eukaryota</taxon>
        <taxon>Amoebozoa</taxon>
        <taxon>Evosea</taxon>
        <taxon>Eumycetozoa</taxon>
        <taxon>Dictyostelia</taxon>
        <taxon>Acytosteliales</taxon>
        <taxon>Acytosteliaceae</taxon>
        <taxon>Heterostelium</taxon>
    </lineage>
</organism>
<dbReference type="Gene3D" id="2.170.150.70">
    <property type="match status" value="1"/>
</dbReference>
<dbReference type="InterPro" id="IPR006913">
    <property type="entry name" value="CENP-V/GFA"/>
</dbReference>
<keyword evidence="3" id="KW-0862">Zinc</keyword>
<dbReference type="PROSITE" id="PS51891">
    <property type="entry name" value="CENP_V_GFA"/>
    <property type="match status" value="1"/>
</dbReference>
<comment type="similarity">
    <text evidence="1">Belongs to the Gfa family.</text>
</comment>
<dbReference type="EMBL" id="ADBJ01000010">
    <property type="protein sequence ID" value="EFA83865.1"/>
    <property type="molecule type" value="Genomic_DNA"/>
</dbReference>
<dbReference type="PANTHER" id="PTHR28620:SF1">
    <property type="entry name" value="CENP-V_GFA DOMAIN-CONTAINING PROTEIN"/>
    <property type="match status" value="1"/>
</dbReference>
<evidence type="ECO:0000256" key="2">
    <source>
        <dbReference type="ARBA" id="ARBA00022723"/>
    </source>
</evidence>
<evidence type="ECO:0000256" key="3">
    <source>
        <dbReference type="ARBA" id="ARBA00022833"/>
    </source>
</evidence>
<dbReference type="Proteomes" id="UP000001396">
    <property type="component" value="Unassembled WGS sequence"/>
</dbReference>
<evidence type="ECO:0000259" key="4">
    <source>
        <dbReference type="PROSITE" id="PS51891"/>
    </source>
</evidence>
<dbReference type="SUPFAM" id="SSF51316">
    <property type="entry name" value="Mss4-like"/>
    <property type="match status" value="1"/>
</dbReference>
<comment type="caution">
    <text evidence="5">The sequence shown here is derived from an EMBL/GenBank/DDBJ whole genome shotgun (WGS) entry which is preliminary data.</text>
</comment>
<dbReference type="RefSeq" id="XP_020435982.1">
    <property type="nucleotide sequence ID" value="XM_020573910.1"/>
</dbReference>
<sequence>MIPLIKGSCHCKNITFEFDWNSDVDTIAARACSCTFCFKHGGVWTSSVTGKLNVNVKDRELLKLYNFGTKTADFYVCKECGIVPLSCCTIDGNLYAVVNINTFEGIDPTLITEIPVTLTEETESSRLARRKKNWINNVQINLN</sequence>
<dbReference type="Pfam" id="PF04828">
    <property type="entry name" value="GFA"/>
    <property type="match status" value="1"/>
</dbReference>
<dbReference type="InterPro" id="IPR052355">
    <property type="entry name" value="CENP-V-like"/>
</dbReference>